<comment type="similarity">
    <text evidence="2">Belongs to the EccE family.</text>
</comment>
<evidence type="ECO:0000256" key="5">
    <source>
        <dbReference type="ARBA" id="ARBA00022989"/>
    </source>
</evidence>
<evidence type="ECO:0000256" key="1">
    <source>
        <dbReference type="ARBA" id="ARBA00004236"/>
    </source>
</evidence>
<name>A0ABQ3EZB4_9ACTN</name>
<sequence length="428" mass="45391">MTATATQPRTAPASPATPARGGVTPHPRSSPGRFGPFRLQQLVLLQLAAAALLVAWVVEPLLLVPAGVLALVLVPLALVRRHQRSLPEWIGGALALRARRRRAAGRPVPAGVEPGLAPLVEAERALRTLTFSDRDRRPVGMVGDGTFLTAVVQVDMDATALRPDRGTRPLPLGLVRDVLEVDGIRLESAQLVQHTQPAPAPHLPAQAMATRNYAPLQASTGTPAVRLTWIALKLDPELCPEAVTARGGGLGGAQRCLVRIADQLASRLTGAGFRAVVLTEQELTGALATSSCANPMAITQAGRSSGTGRRTEETARTWRCDDRRHTTYWIGRWPQLGGPGAAALPQFVALLTSLPALATNFSLTIAPAERQGVTLTGHVRVTGRSDEELVAARRELERTARGVKTGLVRLDREQVPGLLASLPLGGAR</sequence>
<evidence type="ECO:0000259" key="9">
    <source>
        <dbReference type="Pfam" id="PF11203"/>
    </source>
</evidence>
<proteinExistence type="inferred from homology"/>
<comment type="subcellular location">
    <subcellularLocation>
        <location evidence="1">Cell membrane</location>
    </subcellularLocation>
</comment>
<dbReference type="InterPro" id="IPR021368">
    <property type="entry name" value="T7SS_EccE"/>
</dbReference>
<feature type="domain" description="Type VII secretion system protein EccE" evidence="9">
    <location>
        <begin position="223"/>
        <end position="330"/>
    </location>
</feature>
<dbReference type="EMBL" id="BMVP01000014">
    <property type="protein sequence ID" value="GHB76472.1"/>
    <property type="molecule type" value="Genomic_DNA"/>
</dbReference>
<protein>
    <submittedName>
        <fullName evidence="10">Type VII secretion protein EccE</fullName>
    </submittedName>
</protein>
<gene>
    <name evidence="10" type="ORF">GCM10010347_53550</name>
</gene>
<keyword evidence="6 8" id="KW-0472">Membrane</keyword>
<feature type="region of interest" description="Disordered" evidence="7">
    <location>
        <begin position="1"/>
        <end position="31"/>
    </location>
</feature>
<accession>A0ABQ3EZB4</accession>
<feature type="transmembrane region" description="Helical" evidence="8">
    <location>
        <begin position="62"/>
        <end position="79"/>
    </location>
</feature>
<evidence type="ECO:0000256" key="4">
    <source>
        <dbReference type="ARBA" id="ARBA00022692"/>
    </source>
</evidence>
<evidence type="ECO:0000256" key="8">
    <source>
        <dbReference type="SAM" id="Phobius"/>
    </source>
</evidence>
<evidence type="ECO:0000256" key="7">
    <source>
        <dbReference type="SAM" id="MobiDB-lite"/>
    </source>
</evidence>
<keyword evidence="4 8" id="KW-0812">Transmembrane</keyword>
<evidence type="ECO:0000313" key="10">
    <source>
        <dbReference type="EMBL" id="GHB76472.1"/>
    </source>
</evidence>
<dbReference type="Proteomes" id="UP000642673">
    <property type="component" value="Unassembled WGS sequence"/>
</dbReference>
<keyword evidence="11" id="KW-1185">Reference proteome</keyword>
<evidence type="ECO:0000256" key="6">
    <source>
        <dbReference type="ARBA" id="ARBA00023136"/>
    </source>
</evidence>
<evidence type="ECO:0000256" key="2">
    <source>
        <dbReference type="ARBA" id="ARBA00007759"/>
    </source>
</evidence>
<dbReference type="InterPro" id="IPR050051">
    <property type="entry name" value="EccE_dom"/>
</dbReference>
<keyword evidence="5 8" id="KW-1133">Transmembrane helix</keyword>
<dbReference type="NCBIfam" id="TIGR03923">
    <property type="entry name" value="T7SS_EccE"/>
    <property type="match status" value="1"/>
</dbReference>
<dbReference type="RefSeq" id="WP_190186802.1">
    <property type="nucleotide sequence ID" value="NZ_BMVP01000014.1"/>
</dbReference>
<comment type="caution">
    <text evidence="10">The sequence shown here is derived from an EMBL/GenBank/DDBJ whole genome shotgun (WGS) entry which is preliminary data.</text>
</comment>
<dbReference type="Pfam" id="PF11203">
    <property type="entry name" value="EccE"/>
    <property type="match status" value="1"/>
</dbReference>
<reference evidence="11" key="1">
    <citation type="journal article" date="2019" name="Int. J. Syst. Evol. Microbiol.">
        <title>The Global Catalogue of Microorganisms (GCM) 10K type strain sequencing project: providing services to taxonomists for standard genome sequencing and annotation.</title>
        <authorList>
            <consortium name="The Broad Institute Genomics Platform"/>
            <consortium name="The Broad Institute Genome Sequencing Center for Infectious Disease"/>
            <person name="Wu L."/>
            <person name="Ma J."/>
        </authorList>
    </citation>
    <scope>NUCLEOTIDE SEQUENCE [LARGE SCALE GENOMIC DNA]</scope>
    <source>
        <strain evidence="11">JCM 4738</strain>
    </source>
</reference>
<organism evidence="10 11">
    <name type="scientific">Streptomyces cirratus</name>
    <dbReference type="NCBI Taxonomy" id="68187"/>
    <lineage>
        <taxon>Bacteria</taxon>
        <taxon>Bacillati</taxon>
        <taxon>Actinomycetota</taxon>
        <taxon>Actinomycetes</taxon>
        <taxon>Kitasatosporales</taxon>
        <taxon>Streptomycetaceae</taxon>
        <taxon>Streptomyces</taxon>
    </lineage>
</organism>
<feature type="compositionally biased region" description="Low complexity" evidence="7">
    <location>
        <begin position="1"/>
        <end position="19"/>
    </location>
</feature>
<evidence type="ECO:0000256" key="3">
    <source>
        <dbReference type="ARBA" id="ARBA00022475"/>
    </source>
</evidence>
<evidence type="ECO:0000313" key="11">
    <source>
        <dbReference type="Proteomes" id="UP000642673"/>
    </source>
</evidence>
<keyword evidence="3" id="KW-1003">Cell membrane</keyword>